<feature type="transmembrane region" description="Helical" evidence="1">
    <location>
        <begin position="12"/>
        <end position="31"/>
    </location>
</feature>
<feature type="transmembrane region" description="Helical" evidence="1">
    <location>
        <begin position="43"/>
        <end position="60"/>
    </location>
</feature>
<keyword evidence="1" id="KW-0472">Membrane</keyword>
<proteinExistence type="predicted"/>
<dbReference type="Proteomes" id="UP001203945">
    <property type="component" value="Unassembled WGS sequence"/>
</dbReference>
<gene>
    <name evidence="2" type="ORF">MLD63_16720</name>
</gene>
<dbReference type="Pfam" id="PF23858">
    <property type="entry name" value="DUF7220"/>
    <property type="match status" value="1"/>
</dbReference>
<evidence type="ECO:0000256" key="1">
    <source>
        <dbReference type="SAM" id="Phobius"/>
    </source>
</evidence>
<protein>
    <submittedName>
        <fullName evidence="2">Uncharacterized protein</fullName>
    </submittedName>
</protein>
<dbReference type="InterPro" id="IPR055644">
    <property type="entry name" value="DUF7220"/>
</dbReference>
<evidence type="ECO:0000313" key="2">
    <source>
        <dbReference type="EMBL" id="MCQ0972064.1"/>
    </source>
</evidence>
<reference evidence="2 3" key="1">
    <citation type="submission" date="2022-03" db="EMBL/GenBank/DDBJ databases">
        <authorList>
            <person name="He Y."/>
        </authorList>
    </citation>
    <scope>NUCLEOTIDE SEQUENCE [LARGE SCALE GENOMIC DNA]</scope>
    <source>
        <strain evidence="2 3">TK19116</strain>
    </source>
</reference>
<comment type="caution">
    <text evidence="2">The sequence shown here is derived from an EMBL/GenBank/DDBJ whole genome shotgun (WGS) entry which is preliminary data.</text>
</comment>
<name>A0ABT1MWL0_9RHOB</name>
<dbReference type="EMBL" id="JAKZEU010000008">
    <property type="protein sequence ID" value="MCQ0972064.1"/>
    <property type="molecule type" value="Genomic_DNA"/>
</dbReference>
<evidence type="ECO:0000313" key="3">
    <source>
        <dbReference type="Proteomes" id="UP001203945"/>
    </source>
</evidence>
<keyword evidence="1" id="KW-1133">Transmembrane helix</keyword>
<keyword evidence="3" id="KW-1185">Reference proteome</keyword>
<keyword evidence="1" id="KW-0812">Transmembrane</keyword>
<organism evidence="2 3">
    <name type="scientific">Paracoccus albicereus</name>
    <dbReference type="NCBI Taxonomy" id="2922394"/>
    <lineage>
        <taxon>Bacteria</taxon>
        <taxon>Pseudomonadati</taxon>
        <taxon>Pseudomonadota</taxon>
        <taxon>Alphaproteobacteria</taxon>
        <taxon>Rhodobacterales</taxon>
        <taxon>Paracoccaceae</taxon>
        <taxon>Paracoccus</taxon>
    </lineage>
</organism>
<dbReference type="RefSeq" id="WP_255331067.1">
    <property type="nucleotide sequence ID" value="NZ_JAKZEU010000008.1"/>
</dbReference>
<accession>A0ABT1MWL0</accession>
<sequence>MSQSRAMSLIEAVTNVTVGFGLALTVQAVLFRATGIQASVREQVGLCVAFTVMSLARSYVLRRLFTRLGR</sequence>